<dbReference type="Gene3D" id="1.20.1740.10">
    <property type="entry name" value="Amino acid/polyamine transporter I"/>
    <property type="match status" value="1"/>
</dbReference>
<dbReference type="PANTHER" id="PTHR43243">
    <property type="entry name" value="INNER MEMBRANE TRANSPORTER YGJI-RELATED"/>
    <property type="match status" value="1"/>
</dbReference>
<feature type="transmembrane region" description="Helical" evidence="6">
    <location>
        <begin position="483"/>
        <end position="503"/>
    </location>
</feature>
<feature type="transmembrane region" description="Helical" evidence="6">
    <location>
        <begin position="116"/>
        <end position="140"/>
    </location>
</feature>
<evidence type="ECO:0000256" key="5">
    <source>
        <dbReference type="ARBA" id="ARBA00023136"/>
    </source>
</evidence>
<comment type="subcellular location">
    <subcellularLocation>
        <location evidence="1">Membrane</location>
        <topology evidence="1">Multi-pass membrane protein</topology>
    </subcellularLocation>
</comment>
<accession>A0A0R0AGJ6</accession>
<proteinExistence type="predicted"/>
<keyword evidence="2" id="KW-0813">Transport</keyword>
<dbReference type="Proteomes" id="UP000051802">
    <property type="component" value="Unassembled WGS sequence"/>
</dbReference>
<dbReference type="STRING" id="676599.ARC20_08750"/>
<protein>
    <submittedName>
        <fullName evidence="7">Amino acid permease</fullName>
    </submittedName>
</protein>
<feature type="transmembrane region" description="Helical" evidence="6">
    <location>
        <begin position="45"/>
        <end position="67"/>
    </location>
</feature>
<feature type="transmembrane region" description="Helical" evidence="6">
    <location>
        <begin position="287"/>
        <end position="309"/>
    </location>
</feature>
<dbReference type="Pfam" id="PF13520">
    <property type="entry name" value="AA_permease_2"/>
    <property type="match status" value="1"/>
</dbReference>
<evidence type="ECO:0000256" key="6">
    <source>
        <dbReference type="SAM" id="Phobius"/>
    </source>
</evidence>
<organism evidence="7 8">
    <name type="scientific">Stenotrophomonas panacihumi</name>
    <dbReference type="NCBI Taxonomy" id="676599"/>
    <lineage>
        <taxon>Bacteria</taxon>
        <taxon>Pseudomonadati</taxon>
        <taxon>Pseudomonadota</taxon>
        <taxon>Gammaproteobacteria</taxon>
        <taxon>Lysobacterales</taxon>
        <taxon>Lysobacteraceae</taxon>
        <taxon>Stenotrophomonas</taxon>
    </lineage>
</organism>
<feature type="transmembrane region" description="Helical" evidence="6">
    <location>
        <begin position="408"/>
        <end position="427"/>
    </location>
</feature>
<evidence type="ECO:0000256" key="2">
    <source>
        <dbReference type="ARBA" id="ARBA00022448"/>
    </source>
</evidence>
<keyword evidence="3 6" id="KW-0812">Transmembrane</keyword>
<dbReference type="EMBL" id="LLXU01000069">
    <property type="protein sequence ID" value="KRG44214.1"/>
    <property type="molecule type" value="Genomic_DNA"/>
</dbReference>
<feature type="transmembrane region" description="Helical" evidence="6">
    <location>
        <begin position="205"/>
        <end position="226"/>
    </location>
</feature>
<evidence type="ECO:0000256" key="4">
    <source>
        <dbReference type="ARBA" id="ARBA00022989"/>
    </source>
</evidence>
<dbReference type="AlphaFoldDB" id="A0A0R0AGJ6"/>
<feature type="transmembrane region" description="Helical" evidence="6">
    <location>
        <begin position="175"/>
        <end position="198"/>
    </location>
</feature>
<keyword evidence="4 6" id="KW-1133">Transmembrane helix</keyword>
<feature type="transmembrane region" description="Helical" evidence="6">
    <location>
        <begin position="246"/>
        <end position="266"/>
    </location>
</feature>
<evidence type="ECO:0000313" key="7">
    <source>
        <dbReference type="EMBL" id="KRG44214.1"/>
    </source>
</evidence>
<name>A0A0R0AGJ6_9GAMM</name>
<reference evidence="7 8" key="1">
    <citation type="submission" date="2015-10" db="EMBL/GenBank/DDBJ databases">
        <title>Genome sequencing and analysis of members of genus Stenotrophomonas.</title>
        <authorList>
            <person name="Patil P.P."/>
            <person name="Midha S."/>
            <person name="Patil P.B."/>
        </authorList>
    </citation>
    <scope>NUCLEOTIDE SEQUENCE [LARGE SCALE GENOMIC DNA]</scope>
    <source>
        <strain evidence="7 8">JCM 16536</strain>
    </source>
</reference>
<feature type="transmembrane region" description="Helical" evidence="6">
    <location>
        <begin position="448"/>
        <end position="471"/>
    </location>
</feature>
<dbReference type="PANTHER" id="PTHR43243:SF4">
    <property type="entry name" value="CATIONIC AMINO ACID TRANSPORTER 4"/>
    <property type="match status" value="1"/>
</dbReference>
<dbReference type="OrthoDB" id="9804700at2"/>
<dbReference type="PIRSF" id="PIRSF006060">
    <property type="entry name" value="AA_transporter"/>
    <property type="match status" value="1"/>
</dbReference>
<sequence length="517" mass="53390">MDGRVLVKARLLGRWQLALRRKPLEAVVADGDRAGLHRRLGAGSLMVLGIANILGAGIYVVTGAAAANFAGPAVMLSFVLAAMACGFTGLCYAELSSVIPVSGSAYSYCQVTLGEGAAWALAWMVILEYLLAAAAVAAGFSGYLTSLLGDLHVHVPMALAVSSVTATQQGGHTELAFSGGLNVVAALAVLAAAGIQIAGVGRSALANLVLVLTKIAVLLAFVAVGSQFIDAANWQPFLPANEGGFAYGWPGVLRAAAMLFFAYLGFETVSMAAAEARQPRRDVPLGILGSLVVCTVLYIAAGAVLTGLVPFRELGVPDPVALAVDRIGWPGFAVVIKIGALTGLGSVLLANAYGASRISLSIARDGLLPAFFTRVHPKLGTPWLASVAFGSVSALLAALLPIGILGDLICLGIASAFIVVCIAVMWLRSTRPDLRGGFRVPLGGVWVGGAWIGVVPVLGIVMCVAMMAPVLGDMFAQVRRGDLLPASLLLGYIVAGALLYFFYGQRHARRQVQDSNA</sequence>
<dbReference type="InterPro" id="IPR002293">
    <property type="entry name" value="AA/rel_permease1"/>
</dbReference>
<feature type="transmembrane region" description="Helical" evidence="6">
    <location>
        <begin position="73"/>
        <end position="95"/>
    </location>
</feature>
<feature type="transmembrane region" description="Helical" evidence="6">
    <location>
        <begin position="329"/>
        <end position="354"/>
    </location>
</feature>
<keyword evidence="8" id="KW-1185">Reference proteome</keyword>
<keyword evidence="5 6" id="KW-0472">Membrane</keyword>
<feature type="transmembrane region" description="Helical" evidence="6">
    <location>
        <begin position="383"/>
        <end position="402"/>
    </location>
</feature>
<evidence type="ECO:0000313" key="8">
    <source>
        <dbReference type="Proteomes" id="UP000051802"/>
    </source>
</evidence>
<dbReference type="GO" id="GO:0015171">
    <property type="term" value="F:amino acid transmembrane transporter activity"/>
    <property type="evidence" value="ECO:0007669"/>
    <property type="project" value="TreeGrafter"/>
</dbReference>
<comment type="caution">
    <text evidence="7">The sequence shown here is derived from an EMBL/GenBank/DDBJ whole genome shotgun (WGS) entry which is preliminary data.</text>
</comment>
<evidence type="ECO:0000256" key="1">
    <source>
        <dbReference type="ARBA" id="ARBA00004141"/>
    </source>
</evidence>
<evidence type="ECO:0000256" key="3">
    <source>
        <dbReference type="ARBA" id="ARBA00022692"/>
    </source>
</evidence>
<dbReference type="GO" id="GO:0016020">
    <property type="term" value="C:membrane"/>
    <property type="evidence" value="ECO:0007669"/>
    <property type="project" value="UniProtKB-SubCell"/>
</dbReference>
<gene>
    <name evidence="7" type="ORF">ARC20_08750</name>
</gene>